<dbReference type="AlphaFoldDB" id="A0A2S7SUF8"/>
<dbReference type="OrthoDB" id="9787436at2"/>
<dbReference type="InterPro" id="IPR007484">
    <property type="entry name" value="Peptidase_M28"/>
</dbReference>
<feature type="signal peptide" evidence="1">
    <location>
        <begin position="1"/>
        <end position="21"/>
    </location>
</feature>
<dbReference type="Proteomes" id="UP000239872">
    <property type="component" value="Unassembled WGS sequence"/>
</dbReference>
<dbReference type="GO" id="GO:0006508">
    <property type="term" value="P:proteolysis"/>
    <property type="evidence" value="ECO:0007669"/>
    <property type="project" value="InterPro"/>
</dbReference>
<dbReference type="InterPro" id="IPR026444">
    <property type="entry name" value="Secre_tail"/>
</dbReference>
<reference evidence="3 4" key="1">
    <citation type="submission" date="2018-01" db="EMBL/GenBank/DDBJ databases">
        <title>A novel member of the phylum Bacteroidetes isolated from glacier ice.</title>
        <authorList>
            <person name="Liu Q."/>
            <person name="Xin Y.-H."/>
        </authorList>
    </citation>
    <scope>NUCLEOTIDE SEQUENCE [LARGE SCALE GENOMIC DNA]</scope>
    <source>
        <strain evidence="3 4">RB1R16</strain>
    </source>
</reference>
<dbReference type="PANTHER" id="PTHR12147:SF26">
    <property type="entry name" value="PEPTIDASE M28 DOMAIN-CONTAINING PROTEIN"/>
    <property type="match status" value="1"/>
</dbReference>
<name>A0A2S7SUF8_9BACT</name>
<protein>
    <recommendedName>
        <fullName evidence="2">Peptidase M28 domain-containing protein</fullName>
    </recommendedName>
</protein>
<dbReference type="NCBIfam" id="TIGR04183">
    <property type="entry name" value="Por_Secre_tail"/>
    <property type="match status" value="1"/>
</dbReference>
<feature type="domain" description="Peptidase M28" evidence="2">
    <location>
        <begin position="137"/>
        <end position="241"/>
    </location>
</feature>
<comment type="caution">
    <text evidence="3">The sequence shown here is derived from an EMBL/GenBank/DDBJ whole genome shotgun (WGS) entry which is preliminary data.</text>
</comment>
<accession>A0A2S7SUF8</accession>
<dbReference type="GO" id="GO:0008235">
    <property type="term" value="F:metalloexopeptidase activity"/>
    <property type="evidence" value="ECO:0007669"/>
    <property type="project" value="InterPro"/>
</dbReference>
<dbReference type="EMBL" id="PPSL01000004">
    <property type="protein sequence ID" value="PQJ10235.1"/>
    <property type="molecule type" value="Genomic_DNA"/>
</dbReference>
<dbReference type="RefSeq" id="WP_105040244.1">
    <property type="nucleotide sequence ID" value="NZ_PPSL01000004.1"/>
</dbReference>
<dbReference type="SUPFAM" id="SSF53187">
    <property type="entry name" value="Zn-dependent exopeptidases"/>
    <property type="match status" value="1"/>
</dbReference>
<keyword evidence="1" id="KW-0732">Signal</keyword>
<evidence type="ECO:0000259" key="2">
    <source>
        <dbReference type="Pfam" id="PF04389"/>
    </source>
</evidence>
<feature type="chain" id="PRO_5015617998" description="Peptidase M28 domain-containing protein" evidence="1">
    <location>
        <begin position="22"/>
        <end position="578"/>
    </location>
</feature>
<dbReference type="PANTHER" id="PTHR12147">
    <property type="entry name" value="METALLOPEPTIDASE M28 FAMILY MEMBER"/>
    <property type="match status" value="1"/>
</dbReference>
<evidence type="ECO:0000313" key="4">
    <source>
        <dbReference type="Proteomes" id="UP000239872"/>
    </source>
</evidence>
<sequence>MKQLLLLLSGIFFLFASQGTAQTAITCSDTIAAQVMMGNYDPAAFMATAVINDHNSISNGIHSGVSADTLHSYLSKLQTFYTRNSASDTVSNTIGIGAARRWVLAKFKQIGAQNDNRLRPCYLQFDQLMCTVNQHRNIMAVLPGMDTSDRSIIIIEGHIDSRSADLCDTAIVAQGMEDNATGTALVIELARVMSRYSYNHTIVFMVTIGEEQGLYGAQAFVNYANLHGIKIKAVLNNDVIGGVICGHTSSAPSCSGEGTIDSTHVRLFSSGGFNSFHKGLARYIKLEYNERILPTAAMPMGISIMTPADRTGRGGDHIPFHNAGFTAMRFTAANESGDANVTDTAYHDRQHTSRDSLGLDTNGDGIYDSFYVDFNYLARNTIINGNVAGMIAISPAVPDFTMTSGIGSFTVNITTHPEYLHYKVGVRTTTYDWDSVYEFSGAITQTIAVPAAGTYEVSVASVDANGVESMFSKEIMKVVGVENIAAVKPAVELLQNKPNPSDEATMISVVVSEAFTYREAYIDITDLNGKLVERKPVTLNTGVNELLYEHGYHASGTYVYTLVIDNVKVQSKKMVFVN</sequence>
<gene>
    <name evidence="3" type="ORF">CJD36_016230</name>
</gene>
<organism evidence="3 4">
    <name type="scientific">Flavipsychrobacter stenotrophus</name>
    <dbReference type="NCBI Taxonomy" id="2077091"/>
    <lineage>
        <taxon>Bacteria</taxon>
        <taxon>Pseudomonadati</taxon>
        <taxon>Bacteroidota</taxon>
        <taxon>Chitinophagia</taxon>
        <taxon>Chitinophagales</taxon>
        <taxon>Chitinophagaceae</taxon>
        <taxon>Flavipsychrobacter</taxon>
    </lineage>
</organism>
<proteinExistence type="predicted"/>
<keyword evidence="4" id="KW-1185">Reference proteome</keyword>
<dbReference type="Pfam" id="PF04389">
    <property type="entry name" value="Peptidase_M28"/>
    <property type="match status" value="1"/>
</dbReference>
<dbReference type="Gene3D" id="3.40.630.10">
    <property type="entry name" value="Zn peptidases"/>
    <property type="match status" value="1"/>
</dbReference>
<evidence type="ECO:0000256" key="1">
    <source>
        <dbReference type="SAM" id="SignalP"/>
    </source>
</evidence>
<dbReference type="InterPro" id="IPR045175">
    <property type="entry name" value="M28_fam"/>
</dbReference>
<evidence type="ECO:0000313" key="3">
    <source>
        <dbReference type="EMBL" id="PQJ10235.1"/>
    </source>
</evidence>